<evidence type="ECO:0000256" key="1">
    <source>
        <dbReference type="ARBA" id="ARBA00007357"/>
    </source>
</evidence>
<dbReference type="Proteomes" id="UP001432027">
    <property type="component" value="Unassembled WGS sequence"/>
</dbReference>
<name>A0AAV5SV02_9BILA</name>
<evidence type="ECO:0000313" key="3">
    <source>
        <dbReference type="EMBL" id="GMS86587.1"/>
    </source>
</evidence>
<dbReference type="SUPFAM" id="SSF55486">
    <property type="entry name" value="Metalloproteases ('zincins'), catalytic domain"/>
    <property type="match status" value="1"/>
</dbReference>
<accession>A0AAV5SV02</accession>
<dbReference type="GO" id="GO:0005886">
    <property type="term" value="C:plasma membrane"/>
    <property type="evidence" value="ECO:0007669"/>
    <property type="project" value="TreeGrafter"/>
</dbReference>
<dbReference type="InterPro" id="IPR000718">
    <property type="entry name" value="Peptidase_M13"/>
</dbReference>
<sequence>QAAADRLLATADLSADPCDDFYQFACGKYIRTTDLEGQKRKATFDETQYQINLDIVNYFDSKKDADLKSNTEKYQKNFLNLCVADGNKDASDPDVRKAKWTDLSKDLNADLGFPLFDVVGKPADISGLFSAMGSMERKYTGGPLITTFVTSDFKDSTKNALYLNQPALSMTRDYFVKPQFIDKLTGYAADIRDLLLAYGENMGGLKINRKFCVGAKDTEKDCAQQIAEWAVSIERSIAMSSWDGTELRNYQQQYTAFDTLVSLDSRFKGLSLSSYVRGLLQMAKDADVTKFKVVVSQPTYFAALEGMFEAGHISLEDYTNYLAIHFLLDNSGEYGIDIPSADVTTDRKKNRVDTETKFQGYITRRGQGARKIKRRPFNYKAMADSEADAIRIGCIDTLIDYMPFGPGFTYVKNRDDRNDVRAGIQTQTENIIAQFSNMLNTLDWIEKDSLTRAHKKSTNLIRNYLWPEFFGDFKDFTSIDDYNK</sequence>
<evidence type="ECO:0000313" key="4">
    <source>
        <dbReference type="Proteomes" id="UP001432027"/>
    </source>
</evidence>
<feature type="non-terminal residue" evidence="3">
    <location>
        <position position="1"/>
    </location>
</feature>
<dbReference type="Gene3D" id="1.10.1380.10">
    <property type="entry name" value="Neutral endopeptidase , domain2"/>
    <property type="match status" value="1"/>
</dbReference>
<dbReference type="InterPro" id="IPR024079">
    <property type="entry name" value="MetalloPept_cat_dom_sf"/>
</dbReference>
<comment type="caution">
    <text evidence="3">The sequence shown here is derived from an EMBL/GenBank/DDBJ whole genome shotgun (WGS) entry which is preliminary data.</text>
</comment>
<dbReference type="InterPro" id="IPR008753">
    <property type="entry name" value="Peptidase_M13_N"/>
</dbReference>
<dbReference type="GO" id="GO:0004222">
    <property type="term" value="F:metalloendopeptidase activity"/>
    <property type="evidence" value="ECO:0007669"/>
    <property type="project" value="InterPro"/>
</dbReference>
<dbReference type="PANTHER" id="PTHR11733">
    <property type="entry name" value="ZINC METALLOPROTEASE FAMILY M13 NEPRILYSIN-RELATED"/>
    <property type="match status" value="1"/>
</dbReference>
<dbReference type="InterPro" id="IPR042089">
    <property type="entry name" value="Peptidase_M13_dom_2"/>
</dbReference>
<feature type="non-terminal residue" evidence="3">
    <location>
        <position position="484"/>
    </location>
</feature>
<comment type="similarity">
    <text evidence="1">Belongs to the peptidase M13 family.</text>
</comment>
<protein>
    <recommendedName>
        <fullName evidence="2">Peptidase M13 N-terminal domain-containing protein</fullName>
    </recommendedName>
</protein>
<dbReference type="PROSITE" id="PS51885">
    <property type="entry name" value="NEPRILYSIN"/>
    <property type="match status" value="1"/>
</dbReference>
<organism evidence="3 4">
    <name type="scientific">Pristionchus entomophagus</name>
    <dbReference type="NCBI Taxonomy" id="358040"/>
    <lineage>
        <taxon>Eukaryota</taxon>
        <taxon>Metazoa</taxon>
        <taxon>Ecdysozoa</taxon>
        <taxon>Nematoda</taxon>
        <taxon>Chromadorea</taxon>
        <taxon>Rhabditida</taxon>
        <taxon>Rhabditina</taxon>
        <taxon>Diplogasteromorpha</taxon>
        <taxon>Diplogasteroidea</taxon>
        <taxon>Neodiplogasteridae</taxon>
        <taxon>Pristionchus</taxon>
    </lineage>
</organism>
<dbReference type="Gene3D" id="3.40.390.10">
    <property type="entry name" value="Collagenase (Catalytic Domain)"/>
    <property type="match status" value="1"/>
</dbReference>
<dbReference type="EMBL" id="BTSX01000002">
    <property type="protein sequence ID" value="GMS86587.1"/>
    <property type="molecule type" value="Genomic_DNA"/>
</dbReference>
<proteinExistence type="inferred from homology"/>
<dbReference type="PANTHER" id="PTHR11733:SF188">
    <property type="entry name" value="NEPRILYSIN"/>
    <property type="match status" value="1"/>
</dbReference>
<keyword evidence="4" id="KW-1185">Reference proteome</keyword>
<evidence type="ECO:0000259" key="2">
    <source>
        <dbReference type="Pfam" id="PF05649"/>
    </source>
</evidence>
<dbReference type="AlphaFoldDB" id="A0AAV5SV02"/>
<dbReference type="GO" id="GO:0016485">
    <property type="term" value="P:protein processing"/>
    <property type="evidence" value="ECO:0007669"/>
    <property type="project" value="TreeGrafter"/>
</dbReference>
<reference evidence="3" key="1">
    <citation type="submission" date="2023-10" db="EMBL/GenBank/DDBJ databases">
        <title>Genome assembly of Pristionchus species.</title>
        <authorList>
            <person name="Yoshida K."/>
            <person name="Sommer R.J."/>
        </authorList>
    </citation>
    <scope>NUCLEOTIDE SEQUENCE</scope>
    <source>
        <strain evidence="3">RS0144</strain>
    </source>
</reference>
<gene>
    <name evidence="3" type="ORF">PENTCL1PPCAC_8762</name>
</gene>
<feature type="domain" description="Peptidase M13 N-terminal" evidence="2">
    <location>
        <begin position="17"/>
        <end position="464"/>
    </location>
</feature>
<dbReference type="Pfam" id="PF05649">
    <property type="entry name" value="Peptidase_M13_N"/>
    <property type="match status" value="1"/>
</dbReference>